<evidence type="ECO:0000313" key="7">
    <source>
        <dbReference type="EMBL" id="STZ28002.1"/>
    </source>
</evidence>
<keyword evidence="5" id="KW-0998">Cell outer membrane</keyword>
<dbReference type="InterPro" id="IPR039910">
    <property type="entry name" value="D15-like"/>
</dbReference>
<evidence type="ECO:0000259" key="6">
    <source>
        <dbReference type="Pfam" id="PF01103"/>
    </source>
</evidence>
<sequence length="771" mass="88021">MKLKKKNSVLLLTITGIAGFFISSCSSTKYIPEEDALYTKGIVELEETDLGKSKQKEIEESLESLLRPEPNSSFLGFRPKLFFYNLGGNPTKTNKVRRWMRNSLGEPPVLFSQVDLEHNRAILVNRMENDGYFNVRVKADTLKVSEKKKAAQYTIVPGTQFTINDVTFLNDSTPLQQAIYDAGNRWTRLRKDKPYNLEQIKEERVRFDNYVKNKGYYYFSPNNLLVQVDSTVGNHKVNLFVKVKEDTPVLATKAYTINKVYIFSDYSLADTDIKRDIKTAQTYKGFEIIDPKNKFKPSIYDRTIYLEEGELYNRNDHNLSLNRLVNLGVFKYVKNQFELADTVNNKLDVYYFLTPDNPKSIRLELLGKTNSASYSGAELNVNWSHKNFLKGAELFSVSAYGGADFQMSSKNKGYNVYKAGLEASLTWPRLIAPGNFHSSSGYIPRTRATLGGEYLERSQLYSLTSFKGSWGYMWKENVRKEHHFNALEVNYVTPQNVTDLYRETAAGNPSLERVLDKQLIFGPTYTYTYTNTMNQYKKHTIYYRGGLDFSGNITGLIMGADVDKDKEKSILGVPFSQYVKTEHDFRHYLKLSRTSQLVSRVHAGIGYAYGNSKNLPYTKQFYVGGSNSIRAFRARTLGPGSFDPSSFDAKFIPDQSGDMLLEFNLEYRKKLVSIIHGALFIDGGNIWNLNEVSDRPGGKISGDFYKEIALGAGAGLRFDITFLVVRFDFAFPLRVPYNEPGERWVVKDINFGSGKWRKDNLMFNLAIGYPF</sequence>
<evidence type="ECO:0000256" key="4">
    <source>
        <dbReference type="ARBA" id="ARBA00023136"/>
    </source>
</evidence>
<dbReference type="RefSeq" id="WP_115090831.1">
    <property type="nucleotide sequence ID" value="NZ_CP068107.1"/>
</dbReference>
<evidence type="ECO:0000256" key="1">
    <source>
        <dbReference type="ARBA" id="ARBA00004370"/>
    </source>
</evidence>
<name>A0A378RLU4_MYROD</name>
<feature type="domain" description="Bacterial surface antigen (D15)" evidence="6">
    <location>
        <begin position="576"/>
        <end position="754"/>
    </location>
</feature>
<dbReference type="PANTHER" id="PTHR12815:SF47">
    <property type="entry name" value="TRANSLOCATION AND ASSEMBLY MODULE SUBUNIT TAMA"/>
    <property type="match status" value="1"/>
</dbReference>
<keyword evidence="2" id="KW-0812">Transmembrane</keyword>
<dbReference type="PROSITE" id="PS51257">
    <property type="entry name" value="PROKAR_LIPOPROTEIN"/>
    <property type="match status" value="1"/>
</dbReference>
<dbReference type="InterPro" id="IPR000184">
    <property type="entry name" value="Bac_surfAg_D15"/>
</dbReference>
<dbReference type="AlphaFoldDB" id="A0A378RLU4"/>
<reference evidence="7 8" key="1">
    <citation type="submission" date="2018-06" db="EMBL/GenBank/DDBJ databases">
        <authorList>
            <consortium name="Pathogen Informatics"/>
            <person name="Doyle S."/>
        </authorList>
    </citation>
    <scope>NUCLEOTIDE SEQUENCE [LARGE SCALE GENOMIC DNA]</scope>
    <source>
        <strain evidence="7 8">NCTC11179</strain>
    </source>
</reference>
<dbReference type="EMBL" id="UGQL01000001">
    <property type="protein sequence ID" value="STZ28002.1"/>
    <property type="molecule type" value="Genomic_DNA"/>
</dbReference>
<dbReference type="Proteomes" id="UP000255024">
    <property type="component" value="Unassembled WGS sequence"/>
</dbReference>
<evidence type="ECO:0000256" key="5">
    <source>
        <dbReference type="ARBA" id="ARBA00023237"/>
    </source>
</evidence>
<gene>
    <name evidence="7" type="ORF">NCTC11179_01540</name>
</gene>
<keyword evidence="4" id="KW-0472">Membrane</keyword>
<proteinExistence type="predicted"/>
<dbReference type="Gene3D" id="3.10.20.310">
    <property type="entry name" value="membrane protein fhac"/>
    <property type="match status" value="1"/>
</dbReference>
<dbReference type="PANTHER" id="PTHR12815">
    <property type="entry name" value="SORTING AND ASSEMBLY MACHINERY SAMM50 PROTEIN FAMILY MEMBER"/>
    <property type="match status" value="1"/>
</dbReference>
<organism evidence="7 8">
    <name type="scientific">Myroides odoratus</name>
    <name type="common">Flavobacterium odoratum</name>
    <dbReference type="NCBI Taxonomy" id="256"/>
    <lineage>
        <taxon>Bacteria</taxon>
        <taxon>Pseudomonadati</taxon>
        <taxon>Bacteroidota</taxon>
        <taxon>Flavobacteriia</taxon>
        <taxon>Flavobacteriales</taxon>
        <taxon>Flavobacteriaceae</taxon>
        <taxon>Myroides</taxon>
    </lineage>
</organism>
<accession>A0A378RLU4</accession>
<protein>
    <submittedName>
        <fullName evidence="7">Outer membrane protein omp85</fullName>
    </submittedName>
</protein>
<dbReference type="Gene3D" id="2.40.160.50">
    <property type="entry name" value="membrane protein fhac: a member of the omp85/tpsb transporter family"/>
    <property type="match status" value="1"/>
</dbReference>
<evidence type="ECO:0000256" key="2">
    <source>
        <dbReference type="ARBA" id="ARBA00022692"/>
    </source>
</evidence>
<keyword evidence="3" id="KW-0732">Signal</keyword>
<keyword evidence="8" id="KW-1185">Reference proteome</keyword>
<evidence type="ECO:0000313" key="8">
    <source>
        <dbReference type="Proteomes" id="UP000255024"/>
    </source>
</evidence>
<dbReference type="Pfam" id="PF01103">
    <property type="entry name" value="Omp85"/>
    <property type="match status" value="1"/>
</dbReference>
<dbReference type="GO" id="GO:0019867">
    <property type="term" value="C:outer membrane"/>
    <property type="evidence" value="ECO:0007669"/>
    <property type="project" value="InterPro"/>
</dbReference>
<comment type="subcellular location">
    <subcellularLocation>
        <location evidence="1">Membrane</location>
    </subcellularLocation>
</comment>
<evidence type="ECO:0000256" key="3">
    <source>
        <dbReference type="ARBA" id="ARBA00022729"/>
    </source>
</evidence>